<dbReference type="Proteomes" id="UP000286715">
    <property type="component" value="Unassembled WGS sequence"/>
</dbReference>
<keyword evidence="13" id="KW-1185">Reference proteome</keyword>
<feature type="domain" description="Peptidase S9 prolyl oligopeptidase catalytic" evidence="10">
    <location>
        <begin position="460"/>
        <end position="673"/>
    </location>
</feature>
<evidence type="ECO:0000256" key="5">
    <source>
        <dbReference type="ARBA" id="ARBA00022764"/>
    </source>
</evidence>
<evidence type="ECO:0000256" key="7">
    <source>
        <dbReference type="ARBA" id="ARBA00022825"/>
    </source>
</evidence>
<dbReference type="FunFam" id="3.40.50.1820:FF:000005">
    <property type="entry name" value="Prolyl endopeptidase"/>
    <property type="match status" value="1"/>
</dbReference>
<accession>A0A401XMB4</accession>
<dbReference type="SUPFAM" id="SSF50993">
    <property type="entry name" value="Peptidase/esterase 'gauge' domain"/>
    <property type="match status" value="1"/>
</dbReference>
<dbReference type="InterPro" id="IPR023302">
    <property type="entry name" value="Pept_S9A_N"/>
</dbReference>
<dbReference type="PANTHER" id="PTHR11757">
    <property type="entry name" value="PROTEASE FAMILY S9A OLIGOPEPTIDASE"/>
    <property type="match status" value="1"/>
</dbReference>
<dbReference type="PRINTS" id="PR00862">
    <property type="entry name" value="PROLIGOPTASE"/>
</dbReference>
<comment type="caution">
    <text evidence="12">The sequence shown here is derived from an EMBL/GenBank/DDBJ whole genome shotgun (WGS) entry which is preliminary data.</text>
</comment>
<dbReference type="GO" id="GO:0006508">
    <property type="term" value="P:proteolysis"/>
    <property type="evidence" value="ECO:0007669"/>
    <property type="project" value="UniProtKB-KW"/>
</dbReference>
<dbReference type="InterPro" id="IPR002470">
    <property type="entry name" value="Peptidase_S9A"/>
</dbReference>
<evidence type="ECO:0000256" key="2">
    <source>
        <dbReference type="ARBA" id="ARBA00005228"/>
    </source>
</evidence>
<dbReference type="PANTHER" id="PTHR11757:SF19">
    <property type="entry name" value="PROLYL ENDOPEPTIDASE-LIKE"/>
    <property type="match status" value="1"/>
</dbReference>
<keyword evidence="7" id="KW-0720">Serine protease</keyword>
<dbReference type="Gene3D" id="2.130.10.120">
    <property type="entry name" value="Prolyl oligopeptidase, N-terminal domain"/>
    <property type="match status" value="1"/>
</dbReference>
<sequence>MTAPIAEKIPKILEIHGDRRIDYYYWLNERENPKVIEYLKAENAYTEAIFSELKPLKDKILQELKSRIKEDDSSVPYESNGYFYYYRYEAGKEYPLYCRKRGNLQAEEEIMLDQNKLAEGKKFHSIGGLAVSFDNQLLAYSEDTIGRRQYVIRFKNLKTGEVLPQSIPNTTGQAVWAADNKTVFFNIKDDALRSFKVMRFNLETQAIDEVFHEKDEKFSCYVYPSASKRFILIGSSSTLTSEIRYVPADQPYDAFKIFQLRETGVRYAVADVGDRWIIKTNTDQAENFKLMTTLLNRTARANWKDLISHRTDVLIEDFIPFKSHLVVEEKYGGQIHLSIYDYSGRKLNEVSMPEPTYALNLGINENQQSEWVRFEYQSFVTPPSTREYNLRTGETRVLKTKEVPGYDFEQYESRYIYAKAADGEEVPISIVYRKSTELDGTAPCVLYGYGSYGYSLEATFSTSRISLLDRGFVYAIAHVRGGQEKGRRWYEEGKFLKKKNTFTDFIACAEHLIAEKYADPKRLFAWGGSAGGLLMGAVVNMRPELWAGVVSEVPFVDVVTTMLDESLPLTVGEFEEWGNPKDPEYYYYMKSYSPYDNIDKKVYPPMLVTTGLHDSQVQYWEPAKYVAKLRATKTDNNPLLLYTNMDAGHGGASGRYSFLEEVAMKYVFLLDMAQLAVKEL</sequence>
<protein>
    <recommendedName>
        <fullName evidence="9">Proline-specific endopeptidase</fullName>
    </recommendedName>
</protein>
<evidence type="ECO:0000313" key="12">
    <source>
        <dbReference type="EMBL" id="GCD78157.1"/>
    </source>
</evidence>
<evidence type="ECO:0000256" key="6">
    <source>
        <dbReference type="ARBA" id="ARBA00022801"/>
    </source>
</evidence>
<dbReference type="Pfam" id="PF00326">
    <property type="entry name" value="Peptidase_S9"/>
    <property type="match status" value="1"/>
</dbReference>
<dbReference type="SUPFAM" id="SSF53474">
    <property type="entry name" value="alpha/beta-Hydrolases"/>
    <property type="match status" value="1"/>
</dbReference>
<evidence type="ECO:0000256" key="1">
    <source>
        <dbReference type="ARBA" id="ARBA00004418"/>
    </source>
</evidence>
<dbReference type="Pfam" id="PF02897">
    <property type="entry name" value="Peptidase_S9_N"/>
    <property type="match status" value="1"/>
</dbReference>
<dbReference type="EMBL" id="BHZE01000017">
    <property type="protein sequence ID" value="GCD78157.1"/>
    <property type="molecule type" value="Genomic_DNA"/>
</dbReference>
<evidence type="ECO:0000256" key="4">
    <source>
        <dbReference type="ARBA" id="ARBA00022729"/>
    </source>
</evidence>
<reference evidence="12 13" key="1">
    <citation type="submission" date="2018-11" db="EMBL/GenBank/DDBJ databases">
        <title>Schleiferia aggregans sp. nov., a moderately thermophilic heterotrophic bacterium isolated from microbial mats at a terrestrial hot spring.</title>
        <authorList>
            <person name="Iino T."/>
            <person name="Ohkuma M."/>
            <person name="Haruta S."/>
        </authorList>
    </citation>
    <scope>NUCLEOTIDE SEQUENCE [LARGE SCALE GENOMIC DNA]</scope>
    <source>
        <strain evidence="12 13">LA</strain>
    </source>
</reference>
<evidence type="ECO:0000259" key="11">
    <source>
        <dbReference type="Pfam" id="PF02897"/>
    </source>
</evidence>
<feature type="domain" description="Peptidase S9A N-terminal" evidence="11">
    <location>
        <begin position="7"/>
        <end position="400"/>
    </location>
</feature>
<keyword evidence="4" id="KW-0732">Signal</keyword>
<comment type="similarity">
    <text evidence="2">Belongs to the peptidase S9A family.</text>
</comment>
<keyword evidence="5" id="KW-0574">Periplasm</keyword>
<dbReference type="AlphaFoldDB" id="A0A401XMB4"/>
<name>A0A401XMB4_9FLAO</name>
<evidence type="ECO:0000256" key="3">
    <source>
        <dbReference type="ARBA" id="ARBA00022670"/>
    </source>
</evidence>
<keyword evidence="3" id="KW-0645">Protease</keyword>
<dbReference type="GO" id="GO:0004252">
    <property type="term" value="F:serine-type endopeptidase activity"/>
    <property type="evidence" value="ECO:0007669"/>
    <property type="project" value="InterPro"/>
</dbReference>
<dbReference type="Gene3D" id="3.40.50.1820">
    <property type="entry name" value="alpha/beta hydrolase"/>
    <property type="match status" value="1"/>
</dbReference>
<keyword evidence="6" id="KW-0378">Hydrolase</keyword>
<dbReference type="InterPro" id="IPR029058">
    <property type="entry name" value="AB_hydrolase_fold"/>
</dbReference>
<evidence type="ECO:0000256" key="8">
    <source>
        <dbReference type="ARBA" id="ARBA00060121"/>
    </source>
</evidence>
<proteinExistence type="inferred from homology"/>
<evidence type="ECO:0000256" key="9">
    <source>
        <dbReference type="ARBA" id="ARBA00081187"/>
    </source>
</evidence>
<evidence type="ECO:0000259" key="10">
    <source>
        <dbReference type="Pfam" id="PF00326"/>
    </source>
</evidence>
<dbReference type="InterPro" id="IPR001375">
    <property type="entry name" value="Peptidase_S9_cat"/>
</dbReference>
<comment type="subcellular location">
    <subcellularLocation>
        <location evidence="1">Periplasm</location>
    </subcellularLocation>
</comment>
<evidence type="ECO:0000313" key="13">
    <source>
        <dbReference type="Proteomes" id="UP000286715"/>
    </source>
</evidence>
<dbReference type="RefSeq" id="WP_245966129.1">
    <property type="nucleotide sequence ID" value="NZ_BHZE01000017.1"/>
</dbReference>
<gene>
    <name evidence="12" type="primary">ptrB</name>
    <name evidence="12" type="ORF">JCM31826_16390</name>
</gene>
<dbReference type="InterPro" id="IPR051543">
    <property type="entry name" value="Serine_Peptidase_S9A"/>
</dbReference>
<organism evidence="12 13">
    <name type="scientific">Thermaurantimonas aggregans</name>
    <dbReference type="NCBI Taxonomy" id="2173829"/>
    <lineage>
        <taxon>Bacteria</taxon>
        <taxon>Pseudomonadati</taxon>
        <taxon>Bacteroidota</taxon>
        <taxon>Flavobacteriia</taxon>
        <taxon>Flavobacteriales</taxon>
        <taxon>Schleiferiaceae</taxon>
        <taxon>Thermaurantimonas</taxon>
    </lineage>
</organism>
<dbReference type="GO" id="GO:0042597">
    <property type="term" value="C:periplasmic space"/>
    <property type="evidence" value="ECO:0007669"/>
    <property type="project" value="UniProtKB-SubCell"/>
</dbReference>
<comment type="function">
    <text evidence="8">Cleaves peptide bonds on the C-terminal side of prolyl residues within peptides that are up to approximately 30 amino acids long. Has an absolute requirement for an X-Pro bond in the trans configuration immediately preceding the Pro-Y scissible bond.</text>
</comment>